<comment type="caution">
    <text evidence="15">The sequence shown here is derived from an EMBL/GenBank/DDBJ whole genome shotgun (WGS) entry which is preliminary data.</text>
</comment>
<name>A0A5M8AW02_9BURK</name>
<dbReference type="GO" id="GO:0044718">
    <property type="term" value="P:siderophore transmembrane transport"/>
    <property type="evidence" value="ECO:0007669"/>
    <property type="project" value="TreeGrafter"/>
</dbReference>
<evidence type="ECO:0000256" key="7">
    <source>
        <dbReference type="ARBA" id="ARBA00023136"/>
    </source>
</evidence>
<dbReference type="RefSeq" id="WP_150082739.1">
    <property type="nucleotide sequence ID" value="NZ_VWRN01000025.1"/>
</dbReference>
<proteinExistence type="inferred from homology"/>
<dbReference type="InterPro" id="IPR012910">
    <property type="entry name" value="Plug_dom"/>
</dbReference>
<dbReference type="Gene3D" id="2.40.170.20">
    <property type="entry name" value="TonB-dependent receptor, beta-barrel domain"/>
    <property type="match status" value="1"/>
</dbReference>
<sequence length="764" mass="80429">MNPTLQRTAAARRSSHASVRPTYDLLQHLTQDLSHRLGTRLTPLAAVALCLAAPAAWSQSAPPAAPAAVPGATTAAPAASAAPAAPAAMPAATPAAAAPTLGEVVVTANPLGSDLNSLVPAVSTLQGDNLAVRQNSTLGETLNSLPGVSSTYFGPNSSRPVIRGLDGDRIKVLQNGGSSIDAATLSYDHAVPLDPLVAERIEVVRGPAALMYGGNAIGGVVNVIDNRIPKAPIEGVTGATDLSATIDGDAARNASGLVEAGNGKFAIHADAFARKTSDLRIPGFARSERLRNNQPLEEGETEVRGRLPNTNAEQHGGALGGSYTWADGFVGASYSAYRNDYGTPAEDEVRLNMKQDRFALEGEARNLSGTTGGWLESVKGKFGYTDYEHKEIEGGETGTVFKNKGWDARIEAQHGNIGRMRGVIGAQFGATRFSALGEEAFVPSSDTDNAALFVFEEMPLDAAGNLKLNLGGRIDHTSVKATAGGNERFADANRSFNAGSASAGLLYKLGPAWSLTSNVAYTERAPTFYELYANGPHVATGAWEQGDPNANKERATSVDLGLRFKQGDHSAGVSGFYSRFSNYLALSATGNARNEEGELVAPGSADALPELRYLGIPATLYGFEAEGKTRLARKLLTGSDTLDFEARADYVRGENRETGEPLPRLAPLRLGGALVYGAGPFGARIDLTWAAKQTRVPVNDTPTDAYTMLGVALTYKIRSGRTQTLLYLRGDNLTNEEARNATSILRDIAPMAGRSVRVGMRTTF</sequence>
<evidence type="ECO:0000256" key="9">
    <source>
        <dbReference type="ARBA" id="ARBA00023237"/>
    </source>
</evidence>
<dbReference type="GO" id="GO:0015344">
    <property type="term" value="F:siderophore uptake transmembrane transporter activity"/>
    <property type="evidence" value="ECO:0007669"/>
    <property type="project" value="TreeGrafter"/>
</dbReference>
<evidence type="ECO:0000256" key="11">
    <source>
        <dbReference type="RuleBase" id="RU003357"/>
    </source>
</evidence>
<comment type="similarity">
    <text evidence="2 10 11">Belongs to the TonB-dependent receptor family.</text>
</comment>
<dbReference type="Gene3D" id="2.170.130.10">
    <property type="entry name" value="TonB-dependent receptor, plug domain"/>
    <property type="match status" value="1"/>
</dbReference>
<feature type="domain" description="TonB-dependent receptor-like beta-barrel" evidence="13">
    <location>
        <begin position="322"/>
        <end position="733"/>
    </location>
</feature>
<keyword evidence="16" id="KW-1185">Reference proteome</keyword>
<dbReference type="GO" id="GO:0009279">
    <property type="term" value="C:cell outer membrane"/>
    <property type="evidence" value="ECO:0007669"/>
    <property type="project" value="UniProtKB-SubCell"/>
</dbReference>
<comment type="subcellular location">
    <subcellularLocation>
        <location evidence="1 10">Cell outer membrane</location>
        <topology evidence="1 10">Multi-pass membrane protein</topology>
    </subcellularLocation>
</comment>
<dbReference type="AlphaFoldDB" id="A0A5M8AW02"/>
<dbReference type="PANTHER" id="PTHR30069">
    <property type="entry name" value="TONB-DEPENDENT OUTER MEMBRANE RECEPTOR"/>
    <property type="match status" value="1"/>
</dbReference>
<feature type="region of interest" description="Disordered" evidence="12">
    <location>
        <begin position="290"/>
        <end position="315"/>
    </location>
</feature>
<keyword evidence="9 10" id="KW-0998">Cell outer membrane</keyword>
<evidence type="ECO:0000313" key="16">
    <source>
        <dbReference type="Proteomes" id="UP000324324"/>
    </source>
</evidence>
<keyword evidence="3 10" id="KW-0813">Transport</keyword>
<keyword evidence="7 10" id="KW-0472">Membrane</keyword>
<keyword evidence="4 10" id="KW-1134">Transmembrane beta strand</keyword>
<evidence type="ECO:0000256" key="8">
    <source>
        <dbReference type="ARBA" id="ARBA00023170"/>
    </source>
</evidence>
<keyword evidence="5 10" id="KW-0812">Transmembrane</keyword>
<organism evidence="15 16">
    <name type="scientific">Cupriavidus cauae</name>
    <dbReference type="NCBI Taxonomy" id="2608999"/>
    <lineage>
        <taxon>Bacteria</taxon>
        <taxon>Pseudomonadati</taxon>
        <taxon>Pseudomonadota</taxon>
        <taxon>Betaproteobacteria</taxon>
        <taxon>Burkholderiales</taxon>
        <taxon>Burkholderiaceae</taxon>
        <taxon>Cupriavidus</taxon>
    </lineage>
</organism>
<evidence type="ECO:0000256" key="4">
    <source>
        <dbReference type="ARBA" id="ARBA00022452"/>
    </source>
</evidence>
<evidence type="ECO:0000313" key="15">
    <source>
        <dbReference type="EMBL" id="KAA6127019.1"/>
    </source>
</evidence>
<dbReference type="EMBL" id="VWRN01000025">
    <property type="protein sequence ID" value="KAA6127019.1"/>
    <property type="molecule type" value="Genomic_DNA"/>
</dbReference>
<dbReference type="Proteomes" id="UP000324324">
    <property type="component" value="Unassembled WGS sequence"/>
</dbReference>
<evidence type="ECO:0000256" key="5">
    <source>
        <dbReference type="ARBA" id="ARBA00022692"/>
    </source>
</evidence>
<evidence type="ECO:0000256" key="3">
    <source>
        <dbReference type="ARBA" id="ARBA00022448"/>
    </source>
</evidence>
<dbReference type="Pfam" id="PF07715">
    <property type="entry name" value="Plug"/>
    <property type="match status" value="1"/>
</dbReference>
<evidence type="ECO:0000256" key="10">
    <source>
        <dbReference type="PROSITE-ProRule" id="PRU01360"/>
    </source>
</evidence>
<dbReference type="InterPro" id="IPR036942">
    <property type="entry name" value="Beta-barrel_TonB_sf"/>
</dbReference>
<dbReference type="PROSITE" id="PS52016">
    <property type="entry name" value="TONB_DEPENDENT_REC_3"/>
    <property type="match status" value="1"/>
</dbReference>
<feature type="domain" description="TonB-dependent receptor plug" evidence="14">
    <location>
        <begin position="121"/>
        <end position="220"/>
    </location>
</feature>
<evidence type="ECO:0000256" key="12">
    <source>
        <dbReference type="SAM" id="MobiDB-lite"/>
    </source>
</evidence>
<evidence type="ECO:0000256" key="2">
    <source>
        <dbReference type="ARBA" id="ARBA00009810"/>
    </source>
</evidence>
<reference evidence="15 16" key="1">
    <citation type="submission" date="2019-09" db="EMBL/GenBank/DDBJ databases">
        <title>Isolation of a novel species in the genus Cupriavidus from patients with sepsis using whole genome sequencing.</title>
        <authorList>
            <person name="Kweon O.J."/>
            <person name="Lee M.-K."/>
        </authorList>
    </citation>
    <scope>NUCLEOTIDE SEQUENCE [LARGE SCALE GENOMIC DNA]</scope>
    <source>
        <strain evidence="15 16">MKL-01</strain>
    </source>
</reference>
<keyword evidence="6 11" id="KW-0798">TonB box</keyword>
<evidence type="ECO:0000256" key="1">
    <source>
        <dbReference type="ARBA" id="ARBA00004571"/>
    </source>
</evidence>
<dbReference type="InterPro" id="IPR000531">
    <property type="entry name" value="Beta-barrel_TonB"/>
</dbReference>
<dbReference type="InterPro" id="IPR039426">
    <property type="entry name" value="TonB-dep_rcpt-like"/>
</dbReference>
<dbReference type="InterPro" id="IPR037066">
    <property type="entry name" value="Plug_dom_sf"/>
</dbReference>
<dbReference type="SUPFAM" id="SSF56935">
    <property type="entry name" value="Porins"/>
    <property type="match status" value="1"/>
</dbReference>
<keyword evidence="8 15" id="KW-0675">Receptor</keyword>
<accession>A0A5M8AW02</accession>
<evidence type="ECO:0000259" key="13">
    <source>
        <dbReference type="Pfam" id="PF00593"/>
    </source>
</evidence>
<dbReference type="PANTHER" id="PTHR30069:SF40">
    <property type="entry name" value="TONB-DEPENDENT RECEPTOR NMB0964-RELATED"/>
    <property type="match status" value="1"/>
</dbReference>
<gene>
    <name evidence="15" type="ORF">F1599_08325</name>
</gene>
<protein>
    <submittedName>
        <fullName evidence="15">TonB-dependent receptor</fullName>
    </submittedName>
</protein>
<dbReference type="Pfam" id="PF00593">
    <property type="entry name" value="TonB_dep_Rec_b-barrel"/>
    <property type="match status" value="1"/>
</dbReference>
<evidence type="ECO:0000259" key="14">
    <source>
        <dbReference type="Pfam" id="PF07715"/>
    </source>
</evidence>
<evidence type="ECO:0000256" key="6">
    <source>
        <dbReference type="ARBA" id="ARBA00023077"/>
    </source>
</evidence>